<dbReference type="PANTHER" id="PTHR47170:SF2">
    <property type="entry name" value="MALONYL-COA:ACP TRANSACYLASE (MAT) DOMAIN-CONTAINING PROTEIN"/>
    <property type="match status" value="1"/>
</dbReference>
<dbReference type="SUPFAM" id="SSF52151">
    <property type="entry name" value="FabD/lysophospholipase-like"/>
    <property type="match status" value="1"/>
</dbReference>
<dbReference type="Gene3D" id="3.30.70.250">
    <property type="entry name" value="Malonyl-CoA ACP transacylase, ACP-binding"/>
    <property type="match status" value="1"/>
</dbReference>
<dbReference type="InterPro" id="IPR024925">
    <property type="entry name" value="Malonyl_CoA-ACP_transAc"/>
</dbReference>
<comment type="similarity">
    <text evidence="1">Belongs to the FabD family.</text>
</comment>
<feature type="domain" description="Malonyl-CoA:ACP transacylase (MAT)" evidence="2">
    <location>
        <begin position="44"/>
        <end position="342"/>
    </location>
</feature>
<dbReference type="InterPro" id="IPR052760">
    <property type="entry name" value="Mitochondrial_malonyltrans"/>
</dbReference>
<dbReference type="eggNOG" id="KOG2926">
    <property type="taxonomic scope" value="Eukaryota"/>
</dbReference>
<dbReference type="SUPFAM" id="SSF55048">
    <property type="entry name" value="Probable ACP-binding domain of malonyl-CoA ACP transacylase"/>
    <property type="match status" value="1"/>
</dbReference>
<dbReference type="OMA" id="AANYNCP"/>
<proteinExistence type="inferred from homology"/>
<dbReference type="NCBIfam" id="TIGR00128">
    <property type="entry name" value="fabD"/>
    <property type="match status" value="1"/>
</dbReference>
<dbReference type="HOGENOM" id="CLU_030558_2_0_1"/>
<dbReference type="GO" id="GO:0005835">
    <property type="term" value="C:fatty acid synthase complex"/>
    <property type="evidence" value="ECO:0007669"/>
    <property type="project" value="InterPro"/>
</dbReference>
<dbReference type="InterPro" id="IPR016035">
    <property type="entry name" value="Acyl_Trfase/lysoPLipase"/>
</dbReference>
<dbReference type="PANTHER" id="PTHR47170">
    <property type="entry name" value="MALONYL-COA ACP TRANSACYLASE, ACP-BINDING"/>
    <property type="match status" value="1"/>
</dbReference>
<dbReference type="SMART" id="SM00827">
    <property type="entry name" value="PKS_AT"/>
    <property type="match status" value="1"/>
</dbReference>
<dbReference type="RefSeq" id="XP_005794134.1">
    <property type="nucleotide sequence ID" value="XM_005794077.1"/>
</dbReference>
<dbReference type="InterPro" id="IPR014043">
    <property type="entry name" value="Acyl_transferase_dom"/>
</dbReference>
<evidence type="ECO:0000256" key="1">
    <source>
        <dbReference type="ARBA" id="ARBA00008217"/>
    </source>
</evidence>
<dbReference type="STRING" id="2903.R1FRD8"/>
<dbReference type="KEGG" id="ehx:EMIHUDRAFT_414354"/>
<reference evidence="4" key="1">
    <citation type="journal article" date="2013" name="Nature">
        <title>Pan genome of the phytoplankton Emiliania underpins its global distribution.</title>
        <authorList>
            <person name="Read B.A."/>
            <person name="Kegel J."/>
            <person name="Klute M.J."/>
            <person name="Kuo A."/>
            <person name="Lefebvre S.C."/>
            <person name="Maumus F."/>
            <person name="Mayer C."/>
            <person name="Miller J."/>
            <person name="Monier A."/>
            <person name="Salamov A."/>
            <person name="Young J."/>
            <person name="Aguilar M."/>
            <person name="Claverie J.M."/>
            <person name="Frickenhaus S."/>
            <person name="Gonzalez K."/>
            <person name="Herman E.K."/>
            <person name="Lin Y.C."/>
            <person name="Napier J."/>
            <person name="Ogata H."/>
            <person name="Sarno A.F."/>
            <person name="Shmutz J."/>
            <person name="Schroeder D."/>
            <person name="de Vargas C."/>
            <person name="Verret F."/>
            <person name="von Dassow P."/>
            <person name="Valentin K."/>
            <person name="Van de Peer Y."/>
            <person name="Wheeler G."/>
            <person name="Dacks J.B."/>
            <person name="Delwiche C.F."/>
            <person name="Dyhrman S.T."/>
            <person name="Glockner G."/>
            <person name="John U."/>
            <person name="Richards T."/>
            <person name="Worden A.Z."/>
            <person name="Zhang X."/>
            <person name="Grigoriev I.V."/>
            <person name="Allen A.E."/>
            <person name="Bidle K."/>
            <person name="Borodovsky M."/>
            <person name="Bowler C."/>
            <person name="Brownlee C."/>
            <person name="Cock J.M."/>
            <person name="Elias M."/>
            <person name="Gladyshev V.N."/>
            <person name="Groth M."/>
            <person name="Guda C."/>
            <person name="Hadaegh A."/>
            <person name="Iglesias-Rodriguez M.D."/>
            <person name="Jenkins J."/>
            <person name="Jones B.M."/>
            <person name="Lawson T."/>
            <person name="Leese F."/>
            <person name="Lindquist E."/>
            <person name="Lobanov A."/>
            <person name="Lomsadze A."/>
            <person name="Malik S.B."/>
            <person name="Marsh M.E."/>
            <person name="Mackinder L."/>
            <person name="Mock T."/>
            <person name="Mueller-Roeber B."/>
            <person name="Pagarete A."/>
            <person name="Parker M."/>
            <person name="Probert I."/>
            <person name="Quesneville H."/>
            <person name="Raines C."/>
            <person name="Rensing S.A."/>
            <person name="Riano-Pachon D.M."/>
            <person name="Richier S."/>
            <person name="Rokitta S."/>
            <person name="Shiraiwa Y."/>
            <person name="Soanes D.M."/>
            <person name="van der Giezen M."/>
            <person name="Wahlund T.M."/>
            <person name="Williams B."/>
            <person name="Wilson W."/>
            <person name="Wolfe G."/>
            <person name="Wurch L.L."/>
        </authorList>
    </citation>
    <scope>NUCLEOTIDE SEQUENCE</scope>
</reference>
<dbReference type="Gene3D" id="3.40.366.10">
    <property type="entry name" value="Malonyl-Coenzyme A Acyl Carrier Protein, domain 2"/>
    <property type="match status" value="1"/>
</dbReference>
<dbReference type="PIRSF" id="PIRSF000446">
    <property type="entry name" value="Mct"/>
    <property type="match status" value="1"/>
</dbReference>
<dbReference type="AlphaFoldDB" id="A0A0D3L120"/>
<dbReference type="InterPro" id="IPR016036">
    <property type="entry name" value="Malonyl_transacylase_ACP-bd"/>
</dbReference>
<dbReference type="InterPro" id="IPR004410">
    <property type="entry name" value="Malonyl_CoA-ACP_transAc_FabD"/>
</dbReference>
<accession>A0A0D3L120</accession>
<organism evidence="3 4">
    <name type="scientific">Emiliania huxleyi (strain CCMP1516)</name>
    <dbReference type="NCBI Taxonomy" id="280463"/>
    <lineage>
        <taxon>Eukaryota</taxon>
        <taxon>Haptista</taxon>
        <taxon>Haptophyta</taxon>
        <taxon>Prymnesiophyceae</taxon>
        <taxon>Isochrysidales</taxon>
        <taxon>Noelaerhabdaceae</taxon>
        <taxon>Emiliania</taxon>
    </lineage>
</organism>
<dbReference type="PRINTS" id="PR01483">
    <property type="entry name" value="FASYNTHASE"/>
</dbReference>
<reference evidence="3" key="2">
    <citation type="submission" date="2024-10" db="UniProtKB">
        <authorList>
            <consortium name="EnsemblProtists"/>
        </authorList>
    </citation>
    <scope>IDENTIFICATION</scope>
</reference>
<keyword evidence="4" id="KW-1185">Reference proteome</keyword>
<dbReference type="EnsemblProtists" id="EOD41705">
    <property type="protein sequence ID" value="EOD41705"/>
    <property type="gene ID" value="EMIHUDRAFT_414354"/>
</dbReference>
<dbReference type="Proteomes" id="UP000013827">
    <property type="component" value="Unassembled WGS sequence"/>
</dbReference>
<sequence>MRFARLFFVAGSSALELGGVLRAPARGVARSAAPLMEAPKTVFMFPGQGAQAVGMGVEAAESVPAAKELYDKASAILGYDLLDRCKVGPKETLDTTVASQPAIFVASMAAVEKLRADEGDAAVDAADVACGLSLGEYTALAFAGAISFEDGVRITKARGEAMQAASEASASGMVSVIGLDTEQVDALCKAASEETGEQIQIANYLCPGNYACSGAMTAVDAVVAKAKPDFKARMAVKLAVAGAFHTDFMAPAVPKLDEVLAGIEVSPPRIPVISNVDAKPHSDPAEIKEILKKQVTAPVQWETIMTDLVEAGSVESFYELGPGKVLAGIMKRIHKKATVVNVEV</sequence>
<dbReference type="GO" id="GO:0006633">
    <property type="term" value="P:fatty acid biosynthetic process"/>
    <property type="evidence" value="ECO:0007669"/>
    <property type="project" value="InterPro"/>
</dbReference>
<evidence type="ECO:0000259" key="2">
    <source>
        <dbReference type="SMART" id="SM00827"/>
    </source>
</evidence>
<dbReference type="GO" id="GO:0004312">
    <property type="term" value="F:fatty acid synthase activity"/>
    <property type="evidence" value="ECO:0007669"/>
    <property type="project" value="InterPro"/>
</dbReference>
<dbReference type="PaxDb" id="2903-EOD41705"/>
<name>A0A0D3L120_EMIH1</name>
<dbReference type="GO" id="GO:0004314">
    <property type="term" value="F:[acyl-carrier-protein] S-malonyltransferase activity"/>
    <property type="evidence" value="ECO:0007669"/>
    <property type="project" value="InterPro"/>
</dbReference>
<evidence type="ECO:0000313" key="4">
    <source>
        <dbReference type="Proteomes" id="UP000013827"/>
    </source>
</evidence>
<dbReference type="Pfam" id="PF00698">
    <property type="entry name" value="Acyl_transf_1"/>
    <property type="match status" value="1"/>
</dbReference>
<dbReference type="InterPro" id="IPR001227">
    <property type="entry name" value="Ac_transferase_dom_sf"/>
</dbReference>
<dbReference type="InterPro" id="IPR003965">
    <property type="entry name" value="Fatty_acid_synthase"/>
</dbReference>
<evidence type="ECO:0000313" key="3">
    <source>
        <dbReference type="EnsemblProtists" id="EOD41705"/>
    </source>
</evidence>
<protein>
    <recommendedName>
        <fullName evidence="2">Malonyl-CoA:ACP transacylase (MAT) domain-containing protein</fullName>
    </recommendedName>
</protein>
<dbReference type="GeneID" id="17286975"/>